<keyword evidence="4" id="KW-1185">Reference proteome</keyword>
<dbReference type="InterPro" id="IPR015943">
    <property type="entry name" value="WD40/YVTN_repeat-like_dom_sf"/>
</dbReference>
<dbReference type="PANTHER" id="PTHR19848">
    <property type="entry name" value="WD40 REPEAT PROTEIN"/>
    <property type="match status" value="1"/>
</dbReference>
<protein>
    <submittedName>
        <fullName evidence="3">PQQ-binding-like beta-propeller repeat protein</fullName>
    </submittedName>
</protein>
<dbReference type="RefSeq" id="WP_152281106.1">
    <property type="nucleotide sequence ID" value="NZ_WFLI01000002.1"/>
</dbReference>
<dbReference type="EMBL" id="WFLI01000002">
    <property type="protein sequence ID" value="KAB8066468.1"/>
    <property type="molecule type" value="Genomic_DNA"/>
</dbReference>
<dbReference type="InterPro" id="IPR001680">
    <property type="entry name" value="WD40_rpt"/>
</dbReference>
<keyword evidence="1" id="KW-0853">WD repeat</keyword>
<evidence type="ECO:0000256" key="2">
    <source>
        <dbReference type="ARBA" id="ARBA00022737"/>
    </source>
</evidence>
<keyword evidence="2" id="KW-0677">Repeat</keyword>
<evidence type="ECO:0000256" key="1">
    <source>
        <dbReference type="ARBA" id="ARBA00022574"/>
    </source>
</evidence>
<sequence>MTARPKPLKLGCSYGVRFSPDGTRLAVLGRDLVLWDVAARSKLWRGKFIAHMSGMAFSPDGSRIAIKSTTGQMAVVDVQSGQLLLNFQNKKEREGSDPAWSPCGQHLADGGWDGRLRVRDAQTGEVLFMQEHAGEMLRDACAIDGGRRLLVQHGVKSVDEGQVQPPDYCSVWDWPLQAGGGRVVLSLPGIMSCAPSPDGERLAVLHHAGGDEYLSVHAIDDGRVLATVLVEAGGGTGNALRWLPDGSALGRIGKGKLLFYGWPGLEVLADHAFTYPCALDFLPGTPLAAIGSWEAGMLTDLNVHKETA</sequence>
<name>A0A6I1IGJ1_9BURK</name>
<dbReference type="Gene3D" id="2.130.10.10">
    <property type="entry name" value="YVTN repeat-like/Quinoprotein amine dehydrogenase"/>
    <property type="match status" value="2"/>
</dbReference>
<dbReference type="GO" id="GO:0000027">
    <property type="term" value="P:ribosomal large subunit assembly"/>
    <property type="evidence" value="ECO:0007669"/>
    <property type="project" value="TreeGrafter"/>
</dbReference>
<reference evidence="3 4" key="1">
    <citation type="submission" date="2019-10" db="EMBL/GenBank/DDBJ databases">
        <title>Three novel species isolated from a subtropical stream in China.</title>
        <authorList>
            <person name="Lu H."/>
        </authorList>
    </citation>
    <scope>NUCLEOTIDE SEQUENCE [LARGE SCALE GENOMIC DNA]</scope>
    <source>
        <strain evidence="3 4">FT13W</strain>
    </source>
</reference>
<dbReference type="AlphaFoldDB" id="A0A6I1IGJ1"/>
<evidence type="ECO:0000313" key="3">
    <source>
        <dbReference type="EMBL" id="KAB8066468.1"/>
    </source>
</evidence>
<dbReference type="Pfam" id="PF00400">
    <property type="entry name" value="WD40"/>
    <property type="match status" value="1"/>
</dbReference>
<organism evidence="3 4">
    <name type="scientific">Janthinobacterium violaceinigrum</name>
    <dbReference type="NCBI Taxonomy" id="2654252"/>
    <lineage>
        <taxon>Bacteria</taxon>
        <taxon>Pseudomonadati</taxon>
        <taxon>Pseudomonadota</taxon>
        <taxon>Betaproteobacteria</taxon>
        <taxon>Burkholderiales</taxon>
        <taxon>Oxalobacteraceae</taxon>
        <taxon>Janthinobacterium</taxon>
    </lineage>
</organism>
<dbReference type="Proteomes" id="UP000468717">
    <property type="component" value="Unassembled WGS sequence"/>
</dbReference>
<gene>
    <name evidence="3" type="ORF">GCN75_01840</name>
</gene>
<accession>A0A6I1IGJ1</accession>
<dbReference type="PANTHER" id="PTHR19848:SF0">
    <property type="entry name" value="NOTCHLESS PROTEIN HOMOLOG 1"/>
    <property type="match status" value="1"/>
</dbReference>
<evidence type="ECO:0000313" key="4">
    <source>
        <dbReference type="Proteomes" id="UP000468717"/>
    </source>
</evidence>
<dbReference type="SUPFAM" id="SSF82171">
    <property type="entry name" value="DPP6 N-terminal domain-like"/>
    <property type="match status" value="1"/>
</dbReference>
<proteinExistence type="predicted"/>
<comment type="caution">
    <text evidence="3">The sequence shown here is derived from an EMBL/GenBank/DDBJ whole genome shotgun (WGS) entry which is preliminary data.</text>
</comment>